<dbReference type="Proteomes" id="UP000295070">
    <property type="component" value="Chromosome 14"/>
</dbReference>
<gene>
    <name evidence="1" type="ORF">EPR50_G00150900</name>
</gene>
<keyword evidence="2" id="KW-1185">Reference proteome</keyword>
<protein>
    <submittedName>
        <fullName evidence="1">Uncharacterized protein</fullName>
    </submittedName>
</protein>
<dbReference type="AlphaFoldDB" id="A0A484CKT2"/>
<sequence>MKLCPATLVVILDSYSMATSRGPRSTLGTKSATAAARAMCWRVTPPCPALPLQRVLLPGISPFPTAELMMGVAEHCGARVG</sequence>
<reference evidence="1 2" key="1">
    <citation type="submission" date="2019-01" db="EMBL/GenBank/DDBJ databases">
        <title>A chromosome-scale genome assembly of the yellow perch, Perca flavescens.</title>
        <authorList>
            <person name="Feron R."/>
            <person name="Morvezen R."/>
            <person name="Bestin A."/>
            <person name="Haffray P."/>
            <person name="Klopp C."/>
            <person name="Zahm M."/>
            <person name="Cabau C."/>
            <person name="Roques C."/>
            <person name="Donnadieu C."/>
            <person name="Bouchez O."/>
            <person name="Christie M."/>
            <person name="Larson W."/>
            <person name="Guiguen Y."/>
        </authorList>
    </citation>
    <scope>NUCLEOTIDE SEQUENCE [LARGE SCALE GENOMIC DNA]</scope>
    <source>
        <strain evidence="1">YP-PL-M2</strain>
        <tissue evidence="1">Blood</tissue>
    </source>
</reference>
<evidence type="ECO:0000313" key="1">
    <source>
        <dbReference type="EMBL" id="TDH04329.1"/>
    </source>
</evidence>
<organism evidence="1 2">
    <name type="scientific">Perca flavescens</name>
    <name type="common">American yellow perch</name>
    <name type="synonym">Morone flavescens</name>
    <dbReference type="NCBI Taxonomy" id="8167"/>
    <lineage>
        <taxon>Eukaryota</taxon>
        <taxon>Metazoa</taxon>
        <taxon>Chordata</taxon>
        <taxon>Craniata</taxon>
        <taxon>Vertebrata</taxon>
        <taxon>Euteleostomi</taxon>
        <taxon>Actinopterygii</taxon>
        <taxon>Neopterygii</taxon>
        <taxon>Teleostei</taxon>
        <taxon>Neoteleostei</taxon>
        <taxon>Acanthomorphata</taxon>
        <taxon>Eupercaria</taxon>
        <taxon>Perciformes</taxon>
        <taxon>Percoidei</taxon>
        <taxon>Percidae</taxon>
        <taxon>Percinae</taxon>
        <taxon>Perca</taxon>
    </lineage>
</organism>
<proteinExistence type="predicted"/>
<comment type="caution">
    <text evidence="1">The sequence shown here is derived from an EMBL/GenBank/DDBJ whole genome shotgun (WGS) entry which is preliminary data.</text>
</comment>
<evidence type="ECO:0000313" key="2">
    <source>
        <dbReference type="Proteomes" id="UP000295070"/>
    </source>
</evidence>
<name>A0A484CKT2_PERFV</name>
<accession>A0A484CKT2</accession>
<dbReference type="EMBL" id="SCKG01000014">
    <property type="protein sequence ID" value="TDH04329.1"/>
    <property type="molecule type" value="Genomic_DNA"/>
</dbReference>